<dbReference type="PANTHER" id="PTHR10039">
    <property type="entry name" value="AMELOGENIN"/>
    <property type="match status" value="1"/>
</dbReference>
<dbReference type="EMBL" id="MU151363">
    <property type="protein sequence ID" value="KAF9444582.1"/>
    <property type="molecule type" value="Genomic_DNA"/>
</dbReference>
<protein>
    <recommendedName>
        <fullName evidence="2">Nephrocystin 3-like N-terminal domain-containing protein</fullName>
    </recommendedName>
</protein>
<comment type="caution">
    <text evidence="3">The sequence shown here is derived from an EMBL/GenBank/DDBJ whole genome shotgun (WGS) entry which is preliminary data.</text>
</comment>
<organism evidence="3 4">
    <name type="scientific">Macrolepiota fuliginosa MF-IS2</name>
    <dbReference type="NCBI Taxonomy" id="1400762"/>
    <lineage>
        <taxon>Eukaryota</taxon>
        <taxon>Fungi</taxon>
        <taxon>Dikarya</taxon>
        <taxon>Basidiomycota</taxon>
        <taxon>Agaricomycotina</taxon>
        <taxon>Agaricomycetes</taxon>
        <taxon>Agaricomycetidae</taxon>
        <taxon>Agaricales</taxon>
        <taxon>Agaricineae</taxon>
        <taxon>Agaricaceae</taxon>
        <taxon>Macrolepiota</taxon>
    </lineage>
</organism>
<keyword evidence="1" id="KW-0677">Repeat</keyword>
<dbReference type="Gene3D" id="3.40.50.300">
    <property type="entry name" value="P-loop containing nucleotide triphosphate hydrolases"/>
    <property type="match status" value="1"/>
</dbReference>
<evidence type="ECO:0000313" key="4">
    <source>
        <dbReference type="Proteomes" id="UP000807342"/>
    </source>
</evidence>
<proteinExistence type="predicted"/>
<dbReference type="SUPFAM" id="SSF52540">
    <property type="entry name" value="P-loop containing nucleoside triphosphate hydrolases"/>
    <property type="match status" value="1"/>
</dbReference>
<reference evidence="3" key="1">
    <citation type="submission" date="2020-11" db="EMBL/GenBank/DDBJ databases">
        <authorList>
            <consortium name="DOE Joint Genome Institute"/>
            <person name="Ahrendt S."/>
            <person name="Riley R."/>
            <person name="Andreopoulos W."/>
            <person name="Labutti K."/>
            <person name="Pangilinan J."/>
            <person name="Ruiz-Duenas F.J."/>
            <person name="Barrasa J.M."/>
            <person name="Sanchez-Garcia M."/>
            <person name="Camarero S."/>
            <person name="Miyauchi S."/>
            <person name="Serrano A."/>
            <person name="Linde D."/>
            <person name="Babiker R."/>
            <person name="Drula E."/>
            <person name="Ayuso-Fernandez I."/>
            <person name="Pacheco R."/>
            <person name="Padilla G."/>
            <person name="Ferreira P."/>
            <person name="Barriuso J."/>
            <person name="Kellner H."/>
            <person name="Castanera R."/>
            <person name="Alfaro M."/>
            <person name="Ramirez L."/>
            <person name="Pisabarro A.G."/>
            <person name="Kuo A."/>
            <person name="Tritt A."/>
            <person name="Lipzen A."/>
            <person name="He G."/>
            <person name="Yan M."/>
            <person name="Ng V."/>
            <person name="Cullen D."/>
            <person name="Martin F."/>
            <person name="Rosso M.-N."/>
            <person name="Henrissat B."/>
            <person name="Hibbett D."/>
            <person name="Martinez A.T."/>
            <person name="Grigoriev I.V."/>
        </authorList>
    </citation>
    <scope>NUCLEOTIDE SEQUENCE</scope>
    <source>
        <strain evidence="3">MF-IS2</strain>
    </source>
</reference>
<evidence type="ECO:0000313" key="3">
    <source>
        <dbReference type="EMBL" id="KAF9444582.1"/>
    </source>
</evidence>
<name>A0A9P5X737_9AGAR</name>
<feature type="domain" description="Nephrocystin 3-like N-terminal" evidence="2">
    <location>
        <begin position="26"/>
        <end position="189"/>
    </location>
</feature>
<dbReference type="Proteomes" id="UP000807342">
    <property type="component" value="Unassembled WGS sequence"/>
</dbReference>
<sequence length="535" mass="60920">MLTDGELHSKSREPFPLCSGRTRMVSKNEIYHWLYSVDRQYNMLWLSGPAGVGKSAVAQDIGEFMLSSGFIGAAVFLSRSRRVHDSERLIVLIAGQLASKIRSYNQALMLVLEENPTVFGKGKKILFEKLLVEPFSTLKHWPKYRTYLIIIDGLDECRGKMEQVDIIRLIAENLNSRAPLPLLWMICSRPEHHLREVFTSHDLSGLYWEHDLSLDNPDFRSDIEIYVAGELTWWRAHNSHNPSHSPETPFTEGGEVKQITDLASGFFVFASIMMRSMHNSTIADPISHLSTILNSMHRLLDSFPKNDPLGPLHALYLTVLDNLEAEHLPRSLTLLGSCAVYPPIPVLHFANLLGIGSEYFYASLQPLHPVLFIPCLPIAWKDSLRFLHVTFPDFLTNSNHSGLYVLDLDAQRSHLIDACFHVLNDTRTTYAKNISWRPPEDATSPSALSVSDDIFTFITNHTWDVFAETSSPSLGVLRDTVISFDFSRLQQVSGKIPVRPFIRFISWFCKVVSVSPCLYPMQKLSRYYSRRKKRI</sequence>
<dbReference type="OrthoDB" id="4760524at2759"/>
<gene>
    <name evidence="3" type="ORF">P691DRAFT_677324</name>
</gene>
<dbReference type="Pfam" id="PF24883">
    <property type="entry name" value="NPHP3_N"/>
    <property type="match status" value="1"/>
</dbReference>
<dbReference type="InterPro" id="IPR056884">
    <property type="entry name" value="NPHP3-like_N"/>
</dbReference>
<dbReference type="InterPro" id="IPR027417">
    <property type="entry name" value="P-loop_NTPase"/>
</dbReference>
<evidence type="ECO:0000259" key="2">
    <source>
        <dbReference type="Pfam" id="PF24883"/>
    </source>
</evidence>
<dbReference type="AlphaFoldDB" id="A0A9P5X737"/>
<accession>A0A9P5X737</accession>
<evidence type="ECO:0000256" key="1">
    <source>
        <dbReference type="ARBA" id="ARBA00022737"/>
    </source>
</evidence>
<keyword evidence="4" id="KW-1185">Reference proteome</keyword>
<dbReference type="PANTHER" id="PTHR10039:SF17">
    <property type="entry name" value="FUNGAL STAND N-TERMINAL GOODBYE DOMAIN-CONTAINING PROTEIN-RELATED"/>
    <property type="match status" value="1"/>
</dbReference>